<keyword evidence="1" id="KW-0732">Signal</keyword>
<dbReference type="AlphaFoldDB" id="A0AAD8UWY8"/>
<sequence>MKLLMSTFVFFFSTVALAADCFGGKPKADGPYRNPAAELCRNCGPPGACVIGVTSGGGVSCSMTVPKNKQTLYCEEAMGNIIGQCIGGGQSGGRWSFGGESYECHANYSGEDWTSINVPRSPVYCVLNKSLMWLSERLE</sequence>
<reference evidence="2" key="1">
    <citation type="submission" date="2021-06" db="EMBL/GenBank/DDBJ databases">
        <title>Comparative genomics, transcriptomics and evolutionary studies reveal genomic signatures of adaptation to plant cell wall in hemibiotrophic fungi.</title>
        <authorList>
            <consortium name="DOE Joint Genome Institute"/>
            <person name="Baroncelli R."/>
            <person name="Diaz J.F."/>
            <person name="Benocci T."/>
            <person name="Peng M."/>
            <person name="Battaglia E."/>
            <person name="Haridas S."/>
            <person name="Andreopoulos W."/>
            <person name="Labutti K."/>
            <person name="Pangilinan J."/>
            <person name="Floch G.L."/>
            <person name="Makela M.R."/>
            <person name="Henrissat B."/>
            <person name="Grigoriev I.V."/>
            <person name="Crouch J.A."/>
            <person name="De Vries R.P."/>
            <person name="Sukno S.A."/>
            <person name="Thon M.R."/>
        </authorList>
    </citation>
    <scope>NUCLEOTIDE SEQUENCE</scope>
    <source>
        <strain evidence="2">CBS 125086</strain>
    </source>
</reference>
<evidence type="ECO:0008006" key="4">
    <source>
        <dbReference type="Google" id="ProtNLM"/>
    </source>
</evidence>
<gene>
    <name evidence="2" type="ORF">LY79DRAFT_527822</name>
</gene>
<feature type="signal peptide" evidence="1">
    <location>
        <begin position="1"/>
        <end position="18"/>
    </location>
</feature>
<feature type="chain" id="PRO_5041965740" description="Secreted protein" evidence="1">
    <location>
        <begin position="19"/>
        <end position="139"/>
    </location>
</feature>
<evidence type="ECO:0000256" key="1">
    <source>
        <dbReference type="SAM" id="SignalP"/>
    </source>
</evidence>
<dbReference type="RefSeq" id="XP_060408115.1">
    <property type="nucleotide sequence ID" value="XM_060555965.1"/>
</dbReference>
<dbReference type="Proteomes" id="UP001230504">
    <property type="component" value="Unassembled WGS sequence"/>
</dbReference>
<proteinExistence type="predicted"/>
<comment type="caution">
    <text evidence="2">The sequence shown here is derived from an EMBL/GenBank/DDBJ whole genome shotgun (WGS) entry which is preliminary data.</text>
</comment>
<dbReference type="EMBL" id="JAHLJV010000118">
    <property type="protein sequence ID" value="KAK1569925.1"/>
    <property type="molecule type" value="Genomic_DNA"/>
</dbReference>
<evidence type="ECO:0000313" key="2">
    <source>
        <dbReference type="EMBL" id="KAK1569925.1"/>
    </source>
</evidence>
<evidence type="ECO:0000313" key="3">
    <source>
        <dbReference type="Proteomes" id="UP001230504"/>
    </source>
</evidence>
<name>A0AAD8UWY8_9PEZI</name>
<dbReference type="GeneID" id="85440205"/>
<accession>A0AAD8UWY8</accession>
<keyword evidence="3" id="KW-1185">Reference proteome</keyword>
<protein>
    <recommendedName>
        <fullName evidence="4">Secreted protein</fullName>
    </recommendedName>
</protein>
<organism evidence="2 3">
    <name type="scientific">Colletotrichum navitas</name>
    <dbReference type="NCBI Taxonomy" id="681940"/>
    <lineage>
        <taxon>Eukaryota</taxon>
        <taxon>Fungi</taxon>
        <taxon>Dikarya</taxon>
        <taxon>Ascomycota</taxon>
        <taxon>Pezizomycotina</taxon>
        <taxon>Sordariomycetes</taxon>
        <taxon>Hypocreomycetidae</taxon>
        <taxon>Glomerellales</taxon>
        <taxon>Glomerellaceae</taxon>
        <taxon>Colletotrichum</taxon>
        <taxon>Colletotrichum graminicola species complex</taxon>
    </lineage>
</organism>